<feature type="non-terminal residue" evidence="1">
    <location>
        <position position="203"/>
    </location>
</feature>
<reference evidence="1" key="2">
    <citation type="journal article" date="2021" name="PeerJ">
        <title>Extensive microbial diversity within the chicken gut microbiome revealed by metagenomics and culture.</title>
        <authorList>
            <person name="Gilroy R."/>
            <person name="Ravi A."/>
            <person name="Getino M."/>
            <person name="Pursley I."/>
            <person name="Horton D.L."/>
            <person name="Alikhan N.F."/>
            <person name="Baker D."/>
            <person name="Gharbi K."/>
            <person name="Hall N."/>
            <person name="Watson M."/>
            <person name="Adriaenssens E.M."/>
            <person name="Foster-Nyarko E."/>
            <person name="Jarju S."/>
            <person name="Secka A."/>
            <person name="Antonio M."/>
            <person name="Oren A."/>
            <person name="Chaudhuri R.R."/>
            <person name="La Ragione R."/>
            <person name="Hildebrand F."/>
            <person name="Pallen M.J."/>
        </authorList>
    </citation>
    <scope>NUCLEOTIDE SEQUENCE</scope>
    <source>
        <strain evidence="1">13766</strain>
    </source>
</reference>
<evidence type="ECO:0000313" key="2">
    <source>
        <dbReference type="Proteomes" id="UP000824140"/>
    </source>
</evidence>
<dbReference type="Proteomes" id="UP000824140">
    <property type="component" value="Unassembled WGS sequence"/>
</dbReference>
<reference evidence="1" key="1">
    <citation type="submission" date="2020-10" db="EMBL/GenBank/DDBJ databases">
        <authorList>
            <person name="Gilroy R."/>
        </authorList>
    </citation>
    <scope>NUCLEOTIDE SEQUENCE</scope>
    <source>
        <strain evidence="1">13766</strain>
    </source>
</reference>
<accession>A0A9D1FZP8</accession>
<dbReference type="EMBL" id="DVJN01000115">
    <property type="protein sequence ID" value="HIS92541.1"/>
    <property type="molecule type" value="Genomic_DNA"/>
</dbReference>
<dbReference type="AlphaFoldDB" id="A0A9D1FZP8"/>
<protein>
    <submittedName>
        <fullName evidence="1">Uncharacterized protein</fullName>
    </submittedName>
</protein>
<gene>
    <name evidence="1" type="ORF">IAA84_05930</name>
</gene>
<evidence type="ECO:0000313" key="1">
    <source>
        <dbReference type="EMBL" id="HIS92541.1"/>
    </source>
</evidence>
<sequence>MEQRTRLAGDIALAQEQALYDASCKRLLSHKIFLAWILKYCLDEYRDCDVETIMEKYIEGNPSVGETGVDPDRSNWQTPEGASIAGMNTEDKLVTEGWVNYDIRFQALAPRDGSLMRIIVNVEAQNRYNPGYPLIKRGIYYASRLISAQHGVEFERSEYGKIKKVCSIWICLNAEAEKRNSITRYALKEEQLVGKNEEAAVNY</sequence>
<name>A0A9D1FZP8_9FIRM</name>
<comment type="caution">
    <text evidence="1">The sequence shown here is derived from an EMBL/GenBank/DDBJ whole genome shotgun (WGS) entry which is preliminary data.</text>
</comment>
<proteinExistence type="predicted"/>
<organism evidence="1 2">
    <name type="scientific">Candidatus Alectryocaccomicrobium excrementavium</name>
    <dbReference type="NCBI Taxonomy" id="2840668"/>
    <lineage>
        <taxon>Bacteria</taxon>
        <taxon>Bacillati</taxon>
        <taxon>Bacillota</taxon>
        <taxon>Clostridia</taxon>
        <taxon>Candidatus Alectryocaccomicrobium</taxon>
    </lineage>
</organism>